<feature type="compositionally biased region" description="Low complexity" evidence="1">
    <location>
        <begin position="247"/>
        <end position="257"/>
    </location>
</feature>
<dbReference type="EMBL" id="CAUYUJ010019862">
    <property type="protein sequence ID" value="CAK0894222.1"/>
    <property type="molecule type" value="Genomic_DNA"/>
</dbReference>
<feature type="compositionally biased region" description="Basic residues" evidence="1">
    <location>
        <begin position="218"/>
        <end position="233"/>
    </location>
</feature>
<proteinExistence type="predicted"/>
<evidence type="ECO:0000313" key="3">
    <source>
        <dbReference type="Proteomes" id="UP001189429"/>
    </source>
</evidence>
<evidence type="ECO:0000313" key="2">
    <source>
        <dbReference type="EMBL" id="CAK0894222.1"/>
    </source>
</evidence>
<name>A0ABN9X4F5_9DINO</name>
<comment type="caution">
    <text evidence="2">The sequence shown here is derived from an EMBL/GenBank/DDBJ whole genome shotgun (WGS) entry which is preliminary data.</text>
</comment>
<feature type="region of interest" description="Disordered" evidence="1">
    <location>
        <begin position="66"/>
        <end position="125"/>
    </location>
</feature>
<feature type="non-terminal residue" evidence="2">
    <location>
        <position position="279"/>
    </location>
</feature>
<gene>
    <name evidence="2" type="ORF">PCOR1329_LOCUS73315</name>
</gene>
<organism evidence="2 3">
    <name type="scientific">Prorocentrum cordatum</name>
    <dbReference type="NCBI Taxonomy" id="2364126"/>
    <lineage>
        <taxon>Eukaryota</taxon>
        <taxon>Sar</taxon>
        <taxon>Alveolata</taxon>
        <taxon>Dinophyceae</taxon>
        <taxon>Prorocentrales</taxon>
        <taxon>Prorocentraceae</taxon>
        <taxon>Prorocentrum</taxon>
    </lineage>
</organism>
<evidence type="ECO:0008006" key="4">
    <source>
        <dbReference type="Google" id="ProtNLM"/>
    </source>
</evidence>
<feature type="compositionally biased region" description="Basic and acidic residues" evidence="1">
    <location>
        <begin position="111"/>
        <end position="125"/>
    </location>
</feature>
<reference evidence="2" key="1">
    <citation type="submission" date="2023-10" db="EMBL/GenBank/DDBJ databases">
        <authorList>
            <person name="Chen Y."/>
            <person name="Shah S."/>
            <person name="Dougan E. K."/>
            <person name="Thang M."/>
            <person name="Chan C."/>
        </authorList>
    </citation>
    <scope>NUCLEOTIDE SEQUENCE [LARGE SCALE GENOMIC DNA]</scope>
</reference>
<protein>
    <recommendedName>
        <fullName evidence="4">Ribosome biogenesis protein NOP53</fullName>
    </recommendedName>
</protein>
<keyword evidence="3" id="KW-1185">Reference proteome</keyword>
<sequence>MPREMETPASSRRAAEARAAGAPLLIAPARADRAPQGAAAGGRSAWRAGVSPLRVHERLGRLKHARLSFPDEEDHASGAAAGGDFEDRLGASAPRAPWAGAAAPTGDDLIDPLRERQPEPNALDREALRALISEKDFHMAQQRGPVAKLTDELDEAEKEHRRLAQSFHASVEPPSNEPEAGLAVPLASILDGGFTKAGIQQLADTLFSKAVEGAEKIKKAHRGHVARPTKKRKDSAAAKRLARQRAELPLLRPLAEAKGPGGRQRASLLSRQGNPAANP</sequence>
<feature type="region of interest" description="Disordered" evidence="1">
    <location>
        <begin position="218"/>
        <end position="279"/>
    </location>
</feature>
<feature type="compositionally biased region" description="Polar residues" evidence="1">
    <location>
        <begin position="267"/>
        <end position="279"/>
    </location>
</feature>
<feature type="compositionally biased region" description="Low complexity" evidence="1">
    <location>
        <begin position="90"/>
        <end position="106"/>
    </location>
</feature>
<dbReference type="Proteomes" id="UP001189429">
    <property type="component" value="Unassembled WGS sequence"/>
</dbReference>
<accession>A0ABN9X4F5</accession>
<evidence type="ECO:0000256" key="1">
    <source>
        <dbReference type="SAM" id="MobiDB-lite"/>
    </source>
</evidence>